<dbReference type="EMBL" id="GG657906">
    <property type="protein sequence ID" value="EEF78502.1"/>
    <property type="molecule type" value="Genomic_DNA"/>
</dbReference>
<feature type="region of interest" description="Disordered" evidence="1">
    <location>
        <begin position="1"/>
        <end position="21"/>
    </location>
</feature>
<dbReference type="HOGENOM" id="CLU_2180801_0_0_6"/>
<name>C0N9L2_9GAMM</name>
<feature type="region of interest" description="Disordered" evidence="1">
    <location>
        <begin position="78"/>
        <end position="109"/>
    </location>
</feature>
<evidence type="ECO:0000313" key="3">
    <source>
        <dbReference type="Proteomes" id="UP000004679"/>
    </source>
</evidence>
<dbReference type="RefSeq" id="WP_008292039.1">
    <property type="nucleotide sequence ID" value="NZ_GG657906.1"/>
</dbReference>
<keyword evidence="3" id="KW-1185">Reference proteome</keyword>
<sequence length="109" mass="12276">MVKTLDERHAESERQLTQLAPCETEAEYRKAAETGNPEALLALAKALLDNSIEHQDPDEALLCLQRIRNTAGNAAIPDDELDKVERKAKKKQHELGEAQQLEYMHNQDA</sequence>
<protein>
    <submittedName>
        <fullName evidence="2">Uncharacterized protein</fullName>
    </submittedName>
</protein>
<dbReference type="InterPro" id="IPR011990">
    <property type="entry name" value="TPR-like_helical_dom_sf"/>
</dbReference>
<dbReference type="AlphaFoldDB" id="C0N9L2"/>
<evidence type="ECO:0000313" key="2">
    <source>
        <dbReference type="EMBL" id="EEF78502.1"/>
    </source>
</evidence>
<dbReference type="Proteomes" id="UP000004679">
    <property type="component" value="Unassembled WGS sequence"/>
</dbReference>
<gene>
    <name evidence="2" type="ORF">MDMS009_2675</name>
</gene>
<organism evidence="2 3">
    <name type="scientific">Methylophaga thiooxydans DMS010</name>
    <dbReference type="NCBI Taxonomy" id="637616"/>
    <lineage>
        <taxon>Bacteria</taxon>
        <taxon>Pseudomonadati</taxon>
        <taxon>Pseudomonadota</taxon>
        <taxon>Gammaproteobacteria</taxon>
        <taxon>Thiotrichales</taxon>
        <taxon>Piscirickettsiaceae</taxon>
        <taxon>Methylophaga</taxon>
    </lineage>
</organism>
<evidence type="ECO:0000256" key="1">
    <source>
        <dbReference type="SAM" id="MobiDB-lite"/>
    </source>
</evidence>
<accession>C0N9L2</accession>
<feature type="compositionally biased region" description="Basic and acidic residues" evidence="1">
    <location>
        <begin position="1"/>
        <end position="14"/>
    </location>
</feature>
<dbReference type="Gene3D" id="1.25.40.10">
    <property type="entry name" value="Tetratricopeptide repeat domain"/>
    <property type="match status" value="1"/>
</dbReference>
<dbReference type="SUPFAM" id="SSF81901">
    <property type="entry name" value="HCP-like"/>
    <property type="match status" value="1"/>
</dbReference>
<reference evidence="2 3" key="1">
    <citation type="journal article" date="2011" name="J. Bacteriol.">
        <title>Draft genome sequence of the chemolithoheterotrophic, halophilic methylotroph Methylophaga thiooxydans DMS010.</title>
        <authorList>
            <person name="Boden R."/>
            <person name="Ferriera S."/>
            <person name="Johnson J."/>
            <person name="Kelly D.P."/>
            <person name="Murrell J.C."/>
            <person name="Schafer H."/>
        </authorList>
    </citation>
    <scope>NUCLEOTIDE SEQUENCE [LARGE SCALE GENOMIC DNA]</scope>
    <source>
        <strain evidence="2 3">DMS010</strain>
    </source>
</reference>
<proteinExistence type="predicted"/>